<evidence type="ECO:0000313" key="3">
    <source>
        <dbReference type="EMBL" id="KAF7803468.1"/>
    </source>
</evidence>
<dbReference type="OrthoDB" id="1351501at2759"/>
<evidence type="ECO:0000259" key="1">
    <source>
        <dbReference type="Pfam" id="PF08387"/>
    </source>
</evidence>
<dbReference type="AlphaFoldDB" id="A0A834SG72"/>
<name>A0A834SG72_9FABA</name>
<dbReference type="SUPFAM" id="SSF81383">
    <property type="entry name" value="F-box domain"/>
    <property type="match status" value="1"/>
</dbReference>
<dbReference type="PANTHER" id="PTHR34145">
    <property type="entry name" value="OS02G0105600 PROTEIN"/>
    <property type="match status" value="1"/>
</dbReference>
<sequence length="376" mass="43091">MKSEIVRPLKRKKTQEQSDDGEVDLLSMLPDSIIVSILSQLTIAEAARTCVLSLRWRYLWTYYFGSLNFDASLVRNDRTSSLWMYKRDLFKRRVDQVLNSLQTQTVEALEICFDLGNDSHVDNWVQFAIQKKAKKLDLKMDHYAFNTIDNKHCDVPPSLLKLSSLPSLQVLRLSFVDVSGEDLECLLSSCPSLQTLSVDSPKRLVSLRVCSHSNIKELEIRLCNDLKTIIISAENLRSFSHFGYYVSINYEHIPNLKEVCFGGPGLDGMFTDFFHLTIYDHSSSLKVLKLNCCLKTITDLNRPLIFEPDHAYDCLEEVKLINFAGKNSEVRIMKYIIKNASNLKKILLGGTAHYSSSRMRRMLAPFTPPRVEFVIM</sequence>
<keyword evidence="4" id="KW-1185">Reference proteome</keyword>
<dbReference type="EMBL" id="JAAIUW010000013">
    <property type="protein sequence ID" value="KAF7803468.1"/>
    <property type="molecule type" value="Genomic_DNA"/>
</dbReference>
<protein>
    <submittedName>
        <fullName evidence="3">Putative F-box/LRR-repeat protein</fullName>
    </submittedName>
</protein>
<dbReference type="InterPro" id="IPR055357">
    <property type="entry name" value="LRR_At1g61320_AtMIF1"/>
</dbReference>
<accession>A0A834SG72</accession>
<dbReference type="PANTHER" id="PTHR34145:SF68">
    <property type="entry name" value="FBD DOMAIN-CONTAINING PROTEIN"/>
    <property type="match status" value="1"/>
</dbReference>
<reference evidence="3" key="1">
    <citation type="submission" date="2020-09" db="EMBL/GenBank/DDBJ databases">
        <title>Genome-Enabled Discovery of Anthraquinone Biosynthesis in Senna tora.</title>
        <authorList>
            <person name="Kang S.-H."/>
            <person name="Pandey R.P."/>
            <person name="Lee C.-M."/>
            <person name="Sim J.-S."/>
            <person name="Jeong J.-T."/>
            <person name="Choi B.-S."/>
            <person name="Jung M."/>
            <person name="Ginzburg D."/>
            <person name="Zhao K."/>
            <person name="Won S.Y."/>
            <person name="Oh T.-J."/>
            <person name="Yu Y."/>
            <person name="Kim N.-H."/>
            <person name="Lee O.R."/>
            <person name="Lee T.-H."/>
            <person name="Bashyal P."/>
            <person name="Kim T.-S."/>
            <person name="Lee W.-H."/>
            <person name="Kawkins C."/>
            <person name="Kim C.-K."/>
            <person name="Kim J.S."/>
            <person name="Ahn B.O."/>
            <person name="Rhee S.Y."/>
            <person name="Sohng J.K."/>
        </authorList>
    </citation>
    <scope>NUCLEOTIDE SEQUENCE</scope>
    <source>
        <tissue evidence="3">Leaf</tissue>
    </source>
</reference>
<dbReference type="Proteomes" id="UP000634136">
    <property type="component" value="Unassembled WGS sequence"/>
</dbReference>
<organism evidence="3 4">
    <name type="scientific">Senna tora</name>
    <dbReference type="NCBI Taxonomy" id="362788"/>
    <lineage>
        <taxon>Eukaryota</taxon>
        <taxon>Viridiplantae</taxon>
        <taxon>Streptophyta</taxon>
        <taxon>Embryophyta</taxon>
        <taxon>Tracheophyta</taxon>
        <taxon>Spermatophyta</taxon>
        <taxon>Magnoliopsida</taxon>
        <taxon>eudicotyledons</taxon>
        <taxon>Gunneridae</taxon>
        <taxon>Pentapetalae</taxon>
        <taxon>rosids</taxon>
        <taxon>fabids</taxon>
        <taxon>Fabales</taxon>
        <taxon>Fabaceae</taxon>
        <taxon>Caesalpinioideae</taxon>
        <taxon>Cassia clade</taxon>
        <taxon>Senna</taxon>
    </lineage>
</organism>
<dbReference type="InterPro" id="IPR036047">
    <property type="entry name" value="F-box-like_dom_sf"/>
</dbReference>
<evidence type="ECO:0000259" key="2">
    <source>
        <dbReference type="Pfam" id="PF23622"/>
    </source>
</evidence>
<dbReference type="InterPro" id="IPR032675">
    <property type="entry name" value="LRR_dom_sf"/>
</dbReference>
<dbReference type="Pfam" id="PF08387">
    <property type="entry name" value="FBD"/>
    <property type="match status" value="1"/>
</dbReference>
<dbReference type="SUPFAM" id="SSF52058">
    <property type="entry name" value="L domain-like"/>
    <property type="match status" value="1"/>
</dbReference>
<gene>
    <name evidence="3" type="ORF">G2W53_042579</name>
</gene>
<dbReference type="InterPro" id="IPR053772">
    <property type="entry name" value="At1g61320/At1g61330-like"/>
</dbReference>
<feature type="domain" description="FBD" evidence="1">
    <location>
        <begin position="314"/>
        <end position="346"/>
    </location>
</feature>
<dbReference type="InterPro" id="IPR053781">
    <property type="entry name" value="F-box_AtFBL13-like"/>
</dbReference>
<dbReference type="InterPro" id="IPR006566">
    <property type="entry name" value="FBD"/>
</dbReference>
<comment type="caution">
    <text evidence="3">The sequence shown here is derived from an EMBL/GenBank/DDBJ whole genome shotgun (WGS) entry which is preliminary data.</text>
</comment>
<proteinExistence type="predicted"/>
<dbReference type="Pfam" id="PF23622">
    <property type="entry name" value="LRR_At1g61320_AtMIF1"/>
    <property type="match status" value="1"/>
</dbReference>
<evidence type="ECO:0000313" key="4">
    <source>
        <dbReference type="Proteomes" id="UP000634136"/>
    </source>
</evidence>
<dbReference type="CDD" id="cd22160">
    <property type="entry name" value="F-box_AtFBL13-like"/>
    <property type="match status" value="1"/>
</dbReference>
<dbReference type="Gene3D" id="3.80.10.10">
    <property type="entry name" value="Ribonuclease Inhibitor"/>
    <property type="match status" value="1"/>
</dbReference>
<feature type="domain" description="At1g61320/AtMIF1 LRR" evidence="2">
    <location>
        <begin position="115"/>
        <end position="259"/>
    </location>
</feature>